<feature type="domain" description="Glycoside hydrolase family 5" evidence="7">
    <location>
        <begin position="249"/>
        <end position="477"/>
    </location>
</feature>
<dbReference type="InterPro" id="IPR045053">
    <property type="entry name" value="MAN-like"/>
</dbReference>
<gene>
    <name evidence="8" type="ORF">N6H18_17285</name>
</gene>
<accession>A0ABY6CQK9</accession>
<keyword evidence="6" id="KW-0472">Membrane</keyword>
<comment type="similarity">
    <text evidence="5">Belongs to the glycosyl hydrolase 5 (cellulase A) family.</text>
</comment>
<dbReference type="PANTHER" id="PTHR31451">
    <property type="match status" value="1"/>
</dbReference>
<proteinExistence type="inferred from homology"/>
<dbReference type="InterPro" id="IPR018087">
    <property type="entry name" value="Glyco_hydro_5_CS"/>
</dbReference>
<dbReference type="Gene3D" id="3.20.20.80">
    <property type="entry name" value="Glycosidases"/>
    <property type="match status" value="1"/>
</dbReference>
<dbReference type="InterPro" id="IPR017853">
    <property type="entry name" value="GH"/>
</dbReference>
<dbReference type="EC" id="3.2.1.78" evidence="2"/>
<evidence type="ECO:0000256" key="5">
    <source>
        <dbReference type="RuleBase" id="RU361153"/>
    </source>
</evidence>
<dbReference type="Proteomes" id="UP001065174">
    <property type="component" value="Chromosome"/>
</dbReference>
<protein>
    <recommendedName>
        <fullName evidence="2">mannan endo-1,4-beta-mannosidase</fullName>
        <ecNumber evidence="2">3.2.1.78</ecNumber>
    </recommendedName>
</protein>
<dbReference type="EMBL" id="CP106679">
    <property type="protein sequence ID" value="UXP32099.1"/>
    <property type="molecule type" value="Genomic_DNA"/>
</dbReference>
<dbReference type="RefSeq" id="WP_262309536.1">
    <property type="nucleotide sequence ID" value="NZ_CP106679.1"/>
</dbReference>
<keyword evidence="3 5" id="KW-0378">Hydrolase</keyword>
<evidence type="ECO:0000256" key="6">
    <source>
        <dbReference type="SAM" id="Phobius"/>
    </source>
</evidence>
<evidence type="ECO:0000259" key="7">
    <source>
        <dbReference type="Pfam" id="PF00150"/>
    </source>
</evidence>
<evidence type="ECO:0000256" key="2">
    <source>
        <dbReference type="ARBA" id="ARBA00012706"/>
    </source>
</evidence>
<keyword evidence="6" id="KW-1133">Transmembrane helix</keyword>
<reference evidence="8" key="1">
    <citation type="submission" date="2022-09" db="EMBL/GenBank/DDBJ databases">
        <title>Comparative genomics and taxonomic characterization of three novel marine species of genus Reichenbachiella exhibiting antioxidant and polysaccharide degradation activities.</title>
        <authorList>
            <person name="Muhammad N."/>
            <person name="Lee Y.-J."/>
            <person name="Ko J."/>
            <person name="Kim S.-G."/>
        </authorList>
    </citation>
    <scope>NUCLEOTIDE SEQUENCE</scope>
    <source>
        <strain evidence="8">BKB1-1</strain>
    </source>
</reference>
<feature type="transmembrane region" description="Helical" evidence="6">
    <location>
        <begin position="7"/>
        <end position="26"/>
    </location>
</feature>
<keyword evidence="9" id="KW-1185">Reference proteome</keyword>
<evidence type="ECO:0000256" key="3">
    <source>
        <dbReference type="ARBA" id="ARBA00022801"/>
    </source>
</evidence>
<evidence type="ECO:0000256" key="4">
    <source>
        <dbReference type="ARBA" id="ARBA00023295"/>
    </source>
</evidence>
<sequence length="524" mass="61843">MNNSQKLSILYVTVSFMVILLLLFYGTSQFITFFKTGAERRDMLLLDSYHINDFYQPQINWINLGQNEGRVFEPAVQIKMGKDYIASYFYQFQAFEKGEVQGLHDYFTEQFRAKFLPLIHQFREDKKTLLATTITHEVDLKFYSEDGTIATLEDRVVSFHKIKELDLPEVSFYDTSQYEVMLLLEDNHWRIRHKVSRPLLAQNSKDPKHIPRTSVSGQQLWVDDSIFHIRGLNYYPQQYPWQEMWLNYDSIDFDSDFALIKDLGFNTLRIFIPFGEFNDPSAHQLHMDHLQNLMDKIHDHELKAIVTLFDFFLGYDVVDWTLSDRHAEQIVTLLKDHPALLAWDLKNEPDLDFDSKEEQVVLDWLFFINRRIKSYDPHALTTIGWSQPEHASHLANELDFISFHYYRDPTSFAGEVEALQQHLDVKKPLFLGETGMHSFSAFWYPWSNSQEDQATYYADILLATEKLDLHWAMWTMYDFVSVPANVAGRWPWQKSPQKAYGFIDTDGNNKKIYNLIQNHLNKTK</sequence>
<organism evidence="8 9">
    <name type="scientific">Reichenbachiella agarivorans</name>
    <dbReference type="NCBI Taxonomy" id="2979464"/>
    <lineage>
        <taxon>Bacteria</taxon>
        <taxon>Pseudomonadati</taxon>
        <taxon>Bacteroidota</taxon>
        <taxon>Cytophagia</taxon>
        <taxon>Cytophagales</taxon>
        <taxon>Reichenbachiellaceae</taxon>
        <taxon>Reichenbachiella</taxon>
    </lineage>
</organism>
<evidence type="ECO:0000313" key="8">
    <source>
        <dbReference type="EMBL" id="UXP32099.1"/>
    </source>
</evidence>
<keyword evidence="6" id="KW-0812">Transmembrane</keyword>
<dbReference type="PROSITE" id="PS00659">
    <property type="entry name" value="GLYCOSYL_HYDROL_F5"/>
    <property type="match status" value="1"/>
</dbReference>
<evidence type="ECO:0000256" key="1">
    <source>
        <dbReference type="ARBA" id="ARBA00001678"/>
    </source>
</evidence>
<dbReference type="SUPFAM" id="SSF51445">
    <property type="entry name" value="(Trans)glycosidases"/>
    <property type="match status" value="1"/>
</dbReference>
<name>A0ABY6CQK9_9BACT</name>
<comment type="catalytic activity">
    <reaction evidence="1">
        <text>Random hydrolysis of (1-&gt;4)-beta-D-mannosidic linkages in mannans, galactomannans and glucomannans.</text>
        <dbReference type="EC" id="3.2.1.78"/>
    </reaction>
</comment>
<dbReference type="InterPro" id="IPR001547">
    <property type="entry name" value="Glyco_hydro_5"/>
</dbReference>
<keyword evidence="4 5" id="KW-0326">Glycosidase</keyword>
<dbReference type="Pfam" id="PF00150">
    <property type="entry name" value="Cellulase"/>
    <property type="match status" value="1"/>
</dbReference>
<evidence type="ECO:0000313" key="9">
    <source>
        <dbReference type="Proteomes" id="UP001065174"/>
    </source>
</evidence>